<evidence type="ECO:0000256" key="1">
    <source>
        <dbReference type="ARBA" id="ARBA00004434"/>
    </source>
</evidence>
<protein>
    <recommendedName>
        <fullName evidence="10">Cytochrome c oxidase subunit 4</fullName>
    </recommendedName>
</protein>
<comment type="subcellular location">
    <subcellularLocation>
        <location evidence="1 10">Mitochondrion inner membrane</location>
        <topology evidence="1 10">Single-pass membrane protein</topology>
    </subcellularLocation>
</comment>
<feature type="signal peptide" evidence="11">
    <location>
        <begin position="1"/>
        <end position="16"/>
    </location>
</feature>
<dbReference type="PRINTS" id="PR01873">
    <property type="entry name" value="CYTCOXIDASE4"/>
</dbReference>
<feature type="chain" id="PRO_5008399010" description="Cytochrome c oxidase subunit 4" evidence="11">
    <location>
        <begin position="17"/>
        <end position="187"/>
    </location>
</feature>
<keyword evidence="4 10" id="KW-0999">Mitochondrion inner membrane</keyword>
<proteinExistence type="inferred from homology"/>
<dbReference type="InterPro" id="IPR013288">
    <property type="entry name" value="Cyt_c_oxidase_su4"/>
</dbReference>
<dbReference type="Gene3D" id="1.10.442.10">
    <property type="entry name" value="Cytochrome c oxidase subunit IV"/>
    <property type="match status" value="1"/>
</dbReference>
<keyword evidence="8 10" id="KW-0496">Mitochondrion</keyword>
<accession>A0A1A9V1W7</accession>
<keyword evidence="5" id="KW-0809">Transit peptide</keyword>
<keyword evidence="7" id="KW-0560">Oxidoreductase</keyword>
<keyword evidence="6" id="KW-1133">Transmembrane helix</keyword>
<dbReference type="STRING" id="7395.A0A1A9V1W7"/>
<keyword evidence="9" id="KW-0472">Membrane</keyword>
<evidence type="ECO:0000256" key="5">
    <source>
        <dbReference type="ARBA" id="ARBA00022946"/>
    </source>
</evidence>
<keyword evidence="11" id="KW-0732">Signal</keyword>
<dbReference type="GO" id="GO:0006123">
    <property type="term" value="P:mitochondrial electron transport, cytochrome c to oxygen"/>
    <property type="evidence" value="ECO:0007669"/>
    <property type="project" value="InterPro"/>
</dbReference>
<keyword evidence="3" id="KW-0812">Transmembrane</keyword>
<evidence type="ECO:0000256" key="8">
    <source>
        <dbReference type="ARBA" id="ARBA00023128"/>
    </source>
</evidence>
<dbReference type="GO" id="GO:0005743">
    <property type="term" value="C:mitochondrial inner membrane"/>
    <property type="evidence" value="ECO:0007669"/>
    <property type="project" value="UniProtKB-SubCell"/>
</dbReference>
<evidence type="ECO:0000256" key="6">
    <source>
        <dbReference type="ARBA" id="ARBA00022989"/>
    </source>
</evidence>
<organism evidence="12 13">
    <name type="scientific">Glossina austeni</name>
    <name type="common">Savannah tsetse fly</name>
    <dbReference type="NCBI Taxonomy" id="7395"/>
    <lineage>
        <taxon>Eukaryota</taxon>
        <taxon>Metazoa</taxon>
        <taxon>Ecdysozoa</taxon>
        <taxon>Arthropoda</taxon>
        <taxon>Hexapoda</taxon>
        <taxon>Insecta</taxon>
        <taxon>Pterygota</taxon>
        <taxon>Neoptera</taxon>
        <taxon>Endopterygota</taxon>
        <taxon>Diptera</taxon>
        <taxon>Brachycera</taxon>
        <taxon>Muscomorpha</taxon>
        <taxon>Hippoboscoidea</taxon>
        <taxon>Glossinidae</taxon>
        <taxon>Glossina</taxon>
    </lineage>
</organism>
<dbReference type="SUPFAM" id="SSF81406">
    <property type="entry name" value="Mitochondrial cytochrome c oxidase subunit IV"/>
    <property type="match status" value="1"/>
</dbReference>
<dbReference type="VEuPathDB" id="VectorBase:GAUT023146"/>
<keyword evidence="13" id="KW-1185">Reference proteome</keyword>
<evidence type="ECO:0000256" key="2">
    <source>
        <dbReference type="ARBA" id="ARBA00008135"/>
    </source>
</evidence>
<dbReference type="GO" id="GO:0045277">
    <property type="term" value="C:respiratory chain complex IV"/>
    <property type="evidence" value="ECO:0007669"/>
    <property type="project" value="InterPro"/>
</dbReference>
<evidence type="ECO:0000256" key="9">
    <source>
        <dbReference type="ARBA" id="ARBA00023136"/>
    </source>
</evidence>
<dbReference type="EnsemblMetazoa" id="GAUT023146-RA">
    <property type="protein sequence ID" value="GAUT023146-PA"/>
    <property type="gene ID" value="GAUT023146"/>
</dbReference>
<comment type="similarity">
    <text evidence="2 10">Belongs to the cytochrome c oxidase IV family.</text>
</comment>
<dbReference type="InterPro" id="IPR036639">
    <property type="entry name" value="Cyt_c_oxidase_su4_sf"/>
</dbReference>
<dbReference type="FunFam" id="1.10.442.10:FF:000001">
    <property type="entry name" value="Cytochrome c oxidase subunit 4 isoform 1"/>
    <property type="match status" value="1"/>
</dbReference>
<dbReference type="UniPathway" id="UPA00705"/>
<evidence type="ECO:0000256" key="10">
    <source>
        <dbReference type="RuleBase" id="RU367145"/>
    </source>
</evidence>
<dbReference type="InterPro" id="IPR004203">
    <property type="entry name" value="Cyt_c_oxidase_su4_fam"/>
</dbReference>
<comment type="subunit">
    <text evidence="10">Component of the cytochrome c oxidase (complex IV, CIV), a multisubunit enzyme composed of 14 subunits.</text>
</comment>
<comment type="pathway">
    <text evidence="10">Energy metabolism; oxidative phosphorylation.</text>
</comment>
<evidence type="ECO:0000256" key="7">
    <source>
        <dbReference type="ARBA" id="ARBA00023002"/>
    </source>
</evidence>
<evidence type="ECO:0000313" key="12">
    <source>
        <dbReference type="EnsemblMetazoa" id="GAUT023146-PA"/>
    </source>
</evidence>
<evidence type="ECO:0000256" key="4">
    <source>
        <dbReference type="ARBA" id="ARBA00022792"/>
    </source>
</evidence>
<comment type="function">
    <text evidence="10">Component of the cytochrome c oxidase, the last enzyme in the mitochondrial electron transport chain which drives oxidative phosphorylation.</text>
</comment>
<dbReference type="Proteomes" id="UP000078200">
    <property type="component" value="Unassembled WGS sequence"/>
</dbReference>
<dbReference type="Pfam" id="PF02936">
    <property type="entry name" value="COX4"/>
    <property type="match status" value="1"/>
</dbReference>
<evidence type="ECO:0000256" key="11">
    <source>
        <dbReference type="SAM" id="SignalP"/>
    </source>
</evidence>
<reference evidence="12" key="1">
    <citation type="submission" date="2020-05" db="UniProtKB">
        <authorList>
            <consortium name="EnsemblMetazoa"/>
        </authorList>
    </citation>
    <scope>IDENTIFICATION</scope>
    <source>
        <strain evidence="12">TTRI</strain>
    </source>
</reference>
<evidence type="ECO:0000313" key="13">
    <source>
        <dbReference type="Proteomes" id="UP000078200"/>
    </source>
</evidence>
<dbReference type="GO" id="GO:0016491">
    <property type="term" value="F:oxidoreductase activity"/>
    <property type="evidence" value="ECO:0007669"/>
    <property type="project" value="UniProtKB-KW"/>
</dbReference>
<dbReference type="CDD" id="cd00922">
    <property type="entry name" value="Cyt_c_Oxidase_IV"/>
    <property type="match status" value="1"/>
</dbReference>
<sequence length="187" mass="21694">MALLVLDVALRRQLAAQTVRCPQIGSVASLHTLDKIDKREIVGYGWNGTACYFYDRADYPMPAIRFREPTIIHFIIHNLHQKEKRDWKKMSIDEKKALYRVSFRQRFAEIQTSAGEFKKHFGVGLLFTAMAIWVAVVYNEMPITFDEAHKKAQSKHMIDLEMNPVTGLASKWNYQNNSWNSSKCLQL</sequence>
<evidence type="ECO:0000256" key="3">
    <source>
        <dbReference type="ARBA" id="ARBA00022692"/>
    </source>
</evidence>
<dbReference type="PANTHER" id="PTHR10707">
    <property type="entry name" value="CYTOCHROME C OXIDASE SUBUNIT IV"/>
    <property type="match status" value="1"/>
</dbReference>
<dbReference type="PANTHER" id="PTHR10707:SF10">
    <property type="entry name" value="CYTOCHROME C OXIDASE SUBUNIT 4"/>
    <property type="match status" value="1"/>
</dbReference>
<dbReference type="AlphaFoldDB" id="A0A1A9V1W7"/>
<name>A0A1A9V1W7_GLOAU</name>